<feature type="region of interest" description="Disordered" evidence="1">
    <location>
        <begin position="1"/>
        <end position="30"/>
    </location>
</feature>
<accession>A0A7H2BKQ9</accession>
<feature type="region of interest" description="Disordered" evidence="1">
    <location>
        <begin position="166"/>
        <end position="189"/>
    </location>
</feature>
<dbReference type="RefSeq" id="WP_190617838.1">
    <property type="nucleotide sequence ID" value="NZ_BAAAHX010000011.1"/>
</dbReference>
<feature type="compositionally biased region" description="Acidic residues" evidence="1">
    <location>
        <begin position="168"/>
        <end position="189"/>
    </location>
</feature>
<evidence type="ECO:0000256" key="1">
    <source>
        <dbReference type="SAM" id="MobiDB-lite"/>
    </source>
</evidence>
<protein>
    <submittedName>
        <fullName evidence="2">DUF3027 domain-containing protein</fullName>
    </submittedName>
</protein>
<reference evidence="2 3" key="1">
    <citation type="submission" date="2020-09" db="EMBL/GenBank/DDBJ databases">
        <title>Investigation of environmental microbe.</title>
        <authorList>
            <person name="Ou Y."/>
            <person name="Kang Q."/>
        </authorList>
    </citation>
    <scope>NUCLEOTIDE SEQUENCE [LARGE SCALE GENOMIC DNA]</scope>
    <source>
        <strain evidence="2 3">KJZ-9</strain>
    </source>
</reference>
<dbReference type="EMBL" id="CP061538">
    <property type="protein sequence ID" value="QNV40255.1"/>
    <property type="molecule type" value="Genomic_DNA"/>
</dbReference>
<dbReference type="AlphaFoldDB" id="A0A7H2BKQ9"/>
<dbReference type="InterPro" id="IPR021391">
    <property type="entry name" value="DUF3027"/>
</dbReference>
<evidence type="ECO:0000313" key="2">
    <source>
        <dbReference type="EMBL" id="QNV40255.1"/>
    </source>
</evidence>
<dbReference type="Pfam" id="PF11228">
    <property type="entry name" value="DUF3027"/>
    <property type="match status" value="1"/>
</dbReference>
<keyword evidence="3" id="KW-1185">Reference proteome</keyword>
<dbReference type="KEGG" id="rama:IDM48_02120"/>
<name>A0A7H2BKQ9_9MICC</name>
<sequence>MSETVNTNESVVETETMPQSQLSTANESSAGTQDAFAVSANASASAGESVFGVPMKRRRTSKIDPQLAEAKDVALRAIEEIADSAAIGPVHHMRGEEERLTTHLFECTMPGYRGWFWFATLSRAPRSKVATVCEVGLLPGDDALLAPAWVPWAERTKDISAAEKAELDGDFEGEEDEIEDVEEGVEEDLNEESIITEEIEDLVESKEID</sequence>
<evidence type="ECO:0000313" key="3">
    <source>
        <dbReference type="Proteomes" id="UP000516421"/>
    </source>
</evidence>
<dbReference type="Proteomes" id="UP000516421">
    <property type="component" value="Chromosome"/>
</dbReference>
<proteinExistence type="predicted"/>
<gene>
    <name evidence="2" type="ORF">IDM48_02120</name>
</gene>
<organism evidence="2 3">
    <name type="scientific">Rothia amarae</name>
    <dbReference type="NCBI Taxonomy" id="169480"/>
    <lineage>
        <taxon>Bacteria</taxon>
        <taxon>Bacillati</taxon>
        <taxon>Actinomycetota</taxon>
        <taxon>Actinomycetes</taxon>
        <taxon>Micrococcales</taxon>
        <taxon>Micrococcaceae</taxon>
        <taxon>Rothia</taxon>
    </lineage>
</organism>